<gene>
    <name evidence="1" type="ORF">V6x_42020</name>
</gene>
<evidence type="ECO:0000313" key="2">
    <source>
        <dbReference type="Proteomes" id="UP000320722"/>
    </source>
</evidence>
<sequence length="38" mass="4470">MIDLKTNEQNKKHSGVQLLENGSLQDQEIKRFYQAHVE</sequence>
<name>A0A517WGU7_9PLAN</name>
<dbReference type="Proteomes" id="UP000320722">
    <property type="component" value="Chromosome"/>
</dbReference>
<evidence type="ECO:0000313" key="1">
    <source>
        <dbReference type="EMBL" id="QDU04474.1"/>
    </source>
</evidence>
<reference evidence="1 2" key="1">
    <citation type="submission" date="2019-02" db="EMBL/GenBank/DDBJ databases">
        <title>Deep-cultivation of Planctomycetes and their phenomic and genomic characterization uncovers novel biology.</title>
        <authorList>
            <person name="Wiegand S."/>
            <person name="Jogler M."/>
            <person name="Boedeker C."/>
            <person name="Pinto D."/>
            <person name="Vollmers J."/>
            <person name="Rivas-Marin E."/>
            <person name="Kohn T."/>
            <person name="Peeters S.H."/>
            <person name="Heuer A."/>
            <person name="Rast P."/>
            <person name="Oberbeckmann S."/>
            <person name="Bunk B."/>
            <person name="Jeske O."/>
            <person name="Meyerdierks A."/>
            <person name="Storesund J.E."/>
            <person name="Kallscheuer N."/>
            <person name="Luecker S."/>
            <person name="Lage O.M."/>
            <person name="Pohl T."/>
            <person name="Merkel B.J."/>
            <person name="Hornburger P."/>
            <person name="Mueller R.-W."/>
            <person name="Bruemmer F."/>
            <person name="Labrenz M."/>
            <person name="Spormann A.M."/>
            <person name="Op den Camp H."/>
            <person name="Overmann J."/>
            <person name="Amann R."/>
            <person name="Jetten M.S.M."/>
            <person name="Mascher T."/>
            <person name="Medema M.H."/>
            <person name="Devos D.P."/>
            <person name="Kaster A.-K."/>
            <person name="Ovreas L."/>
            <person name="Rohde M."/>
            <person name="Galperin M.Y."/>
            <person name="Jogler C."/>
        </authorList>
    </citation>
    <scope>NUCLEOTIDE SEQUENCE [LARGE SCALE GENOMIC DNA]</scope>
    <source>
        <strain evidence="1 2">V6</strain>
    </source>
</reference>
<dbReference type="EMBL" id="CP036347">
    <property type="protein sequence ID" value="QDU04474.1"/>
    <property type="molecule type" value="Genomic_DNA"/>
</dbReference>
<accession>A0A517WGU7</accession>
<protein>
    <submittedName>
        <fullName evidence="1">Uncharacterized protein</fullName>
    </submittedName>
</protein>
<organism evidence="1 2">
    <name type="scientific">Gimesia chilikensis</name>
    <dbReference type="NCBI Taxonomy" id="2605989"/>
    <lineage>
        <taxon>Bacteria</taxon>
        <taxon>Pseudomonadati</taxon>
        <taxon>Planctomycetota</taxon>
        <taxon>Planctomycetia</taxon>
        <taxon>Planctomycetales</taxon>
        <taxon>Planctomycetaceae</taxon>
        <taxon>Gimesia</taxon>
    </lineage>
</organism>
<proteinExistence type="predicted"/>
<dbReference type="AlphaFoldDB" id="A0A517WGU7"/>